<dbReference type="Pfam" id="PF05090">
    <property type="entry name" value="HTTM"/>
    <property type="match status" value="1"/>
</dbReference>
<feature type="transmembrane region" description="Helical" evidence="5">
    <location>
        <begin position="214"/>
        <end position="236"/>
    </location>
</feature>
<evidence type="ECO:0000256" key="5">
    <source>
        <dbReference type="SAM" id="Phobius"/>
    </source>
</evidence>
<evidence type="ECO:0000256" key="2">
    <source>
        <dbReference type="ARBA" id="ARBA00022692"/>
    </source>
</evidence>
<feature type="transmembrane region" description="Helical" evidence="5">
    <location>
        <begin position="160"/>
        <end position="180"/>
    </location>
</feature>
<gene>
    <name evidence="7" type="ORF">B9G79_04585</name>
</gene>
<keyword evidence="4 5" id="KW-0472">Membrane</keyword>
<feature type="transmembrane region" description="Helical" evidence="5">
    <location>
        <begin position="120"/>
        <end position="140"/>
    </location>
</feature>
<evidence type="ECO:0000313" key="7">
    <source>
        <dbReference type="EMBL" id="ASD62896.1"/>
    </source>
</evidence>
<dbReference type="EMBL" id="CP020946">
    <property type="protein sequence ID" value="ASD62896.1"/>
    <property type="molecule type" value="Genomic_DNA"/>
</dbReference>
<dbReference type="PANTHER" id="PTHR39535">
    <property type="entry name" value="SPORULATION-DELAYING PROTEIN SDPB"/>
    <property type="match status" value="1"/>
</dbReference>
<evidence type="ECO:0000256" key="1">
    <source>
        <dbReference type="ARBA" id="ARBA00004127"/>
    </source>
</evidence>
<dbReference type="InterPro" id="IPR011020">
    <property type="entry name" value="HTTM-like"/>
</dbReference>
<dbReference type="AlphaFoldDB" id="A0A1Z3N621"/>
<name>A0A1Z3N621_BDEBC</name>
<dbReference type="Proteomes" id="UP000197003">
    <property type="component" value="Chromosome"/>
</dbReference>
<evidence type="ECO:0000256" key="4">
    <source>
        <dbReference type="ARBA" id="ARBA00023136"/>
    </source>
</evidence>
<proteinExistence type="predicted"/>
<sequence>MNEFFFKPQPVHTVALLRVLFGVVLLINWFMVWNHLDTFWGVEGIFSLESALKMGSAFRFSLFELLPPDPRVPALLALVHLGAVIGVLFGLFTRTSIAVAFFTLISFHNRNVFVLNSSDIVIRNFLFLLFLTPCGDWLSVDRWWQVRRGLAPEEPVDKAPWGLRLMQIQFSIIYIATVMFKMKGALWADGTAVYVATRLDEFVRMPLGLLNNLLVIKFLTWSTLAVELALGTLIWIRELRYWVLLAGVGLHLGIELSMNIPMFEWIMIIVMICMVDPEDMKDWLTLAKEGRLFSSILSWRPPILAKVK</sequence>
<reference evidence="7 8" key="1">
    <citation type="submission" date="2017-04" db="EMBL/GenBank/DDBJ databases">
        <title>Whole genome sequence of Bdellovibrio bacteriovorus strain SSB218315.</title>
        <authorList>
            <person name="Oyedara O."/>
            <person name="Rodriguez-Perez M.A."/>
        </authorList>
    </citation>
    <scope>NUCLEOTIDE SEQUENCE [LARGE SCALE GENOMIC DNA]</scope>
    <source>
        <strain evidence="7 8">SSB218315</strain>
    </source>
</reference>
<dbReference type="PANTHER" id="PTHR39535:SF2">
    <property type="entry name" value="HTTM DOMAIN-CONTAINING PROTEIN"/>
    <property type="match status" value="1"/>
</dbReference>
<dbReference type="OrthoDB" id="128729at2"/>
<dbReference type="InterPro" id="IPR052964">
    <property type="entry name" value="Sporulation_signal_mat"/>
</dbReference>
<keyword evidence="3 5" id="KW-1133">Transmembrane helix</keyword>
<organism evidence="7 8">
    <name type="scientific">Bdellovibrio bacteriovorus</name>
    <dbReference type="NCBI Taxonomy" id="959"/>
    <lineage>
        <taxon>Bacteria</taxon>
        <taxon>Pseudomonadati</taxon>
        <taxon>Bdellovibrionota</taxon>
        <taxon>Bdellovibrionia</taxon>
        <taxon>Bdellovibrionales</taxon>
        <taxon>Pseudobdellovibrionaceae</taxon>
        <taxon>Bdellovibrio</taxon>
    </lineage>
</organism>
<dbReference type="GO" id="GO:0012505">
    <property type="term" value="C:endomembrane system"/>
    <property type="evidence" value="ECO:0007669"/>
    <property type="project" value="UniProtKB-SubCell"/>
</dbReference>
<dbReference type="InterPro" id="IPR053934">
    <property type="entry name" value="HTTM_dom"/>
</dbReference>
<keyword evidence="2 5" id="KW-0812">Transmembrane</keyword>
<protein>
    <recommendedName>
        <fullName evidence="6">HTTM-like domain-containing protein</fullName>
    </recommendedName>
</protein>
<evidence type="ECO:0000256" key="3">
    <source>
        <dbReference type="ARBA" id="ARBA00022989"/>
    </source>
</evidence>
<evidence type="ECO:0000313" key="8">
    <source>
        <dbReference type="Proteomes" id="UP000197003"/>
    </source>
</evidence>
<evidence type="ECO:0000259" key="6">
    <source>
        <dbReference type="SMART" id="SM00752"/>
    </source>
</evidence>
<dbReference type="SMART" id="SM00752">
    <property type="entry name" value="HTTM"/>
    <property type="match status" value="1"/>
</dbReference>
<feature type="domain" description="HTTM-like" evidence="6">
    <location>
        <begin position="6"/>
        <end position="279"/>
    </location>
</feature>
<accession>A0A1Z3N621</accession>
<feature type="transmembrane region" description="Helical" evidence="5">
    <location>
        <begin position="12"/>
        <end position="32"/>
    </location>
</feature>
<comment type="subcellular location">
    <subcellularLocation>
        <location evidence="1">Endomembrane system</location>
        <topology evidence="1">Multi-pass membrane protein</topology>
    </subcellularLocation>
</comment>
<feature type="transmembrane region" description="Helical" evidence="5">
    <location>
        <begin position="75"/>
        <end position="108"/>
    </location>
</feature>